<dbReference type="EMBL" id="CAXAMM010020724">
    <property type="protein sequence ID" value="CAK9048483.1"/>
    <property type="molecule type" value="Genomic_DNA"/>
</dbReference>
<comment type="caution">
    <text evidence="1">The sequence shown here is derived from an EMBL/GenBank/DDBJ whole genome shotgun (WGS) entry which is preliminary data.</text>
</comment>
<dbReference type="Proteomes" id="UP001642464">
    <property type="component" value="Unassembled WGS sequence"/>
</dbReference>
<organism evidence="1 3">
    <name type="scientific">Durusdinium trenchii</name>
    <dbReference type="NCBI Taxonomy" id="1381693"/>
    <lineage>
        <taxon>Eukaryota</taxon>
        <taxon>Sar</taxon>
        <taxon>Alveolata</taxon>
        <taxon>Dinophyceae</taxon>
        <taxon>Suessiales</taxon>
        <taxon>Symbiodiniaceae</taxon>
        <taxon>Durusdinium</taxon>
    </lineage>
</organism>
<gene>
    <name evidence="1" type="ORF">SCF082_LOCUS26990</name>
    <name evidence="2" type="ORF">SCF082_LOCUS26996</name>
</gene>
<evidence type="ECO:0000313" key="3">
    <source>
        <dbReference type="Proteomes" id="UP001642464"/>
    </source>
</evidence>
<evidence type="ECO:0000313" key="1">
    <source>
        <dbReference type="EMBL" id="CAK9048459.1"/>
    </source>
</evidence>
<dbReference type="EMBL" id="CAXAMM010020713">
    <property type="protein sequence ID" value="CAK9048459.1"/>
    <property type="molecule type" value="Genomic_DNA"/>
</dbReference>
<feature type="non-terminal residue" evidence="1">
    <location>
        <position position="1"/>
    </location>
</feature>
<proteinExistence type="predicted"/>
<accession>A0ABP0MEC1</accession>
<sequence>TQSVPLCTTMWAKAWKRASFLKLVRTWPLWRRKTTRRSALKQLRATGICIQSRPKYRSTWRQRHGGRCAQTGHTDDDAEFFACFWKSTLCTVDFRCRNGLFRSPVIFESCQAPRWMPLYIKLNIRNHSAYLTAIQPQRCMCFALYCGHKSDRFSLSSEC</sequence>
<keyword evidence="3" id="KW-1185">Reference proteome</keyword>
<evidence type="ECO:0000313" key="2">
    <source>
        <dbReference type="EMBL" id="CAK9048483.1"/>
    </source>
</evidence>
<protein>
    <submittedName>
        <fullName evidence="1">Uncharacterized protein</fullName>
    </submittedName>
</protein>
<reference evidence="1 3" key="1">
    <citation type="submission" date="2024-02" db="EMBL/GenBank/DDBJ databases">
        <authorList>
            <person name="Chen Y."/>
            <person name="Shah S."/>
            <person name="Dougan E. K."/>
            <person name="Thang M."/>
            <person name="Chan C."/>
        </authorList>
    </citation>
    <scope>NUCLEOTIDE SEQUENCE [LARGE SCALE GENOMIC DNA]</scope>
</reference>
<name>A0ABP0MEC1_9DINO</name>